<gene>
    <name evidence="10" type="ORF">OE88DRAFT_1650632</name>
</gene>
<keyword evidence="11" id="KW-1185">Reference proteome</keyword>
<protein>
    <submittedName>
        <fullName evidence="10">Uncharacterized protein</fullName>
    </submittedName>
</protein>
<keyword evidence="4" id="KW-0493">Microtubule</keyword>
<evidence type="ECO:0000256" key="9">
    <source>
        <dbReference type="ARBA" id="ARBA00023212"/>
    </source>
</evidence>
<dbReference type="STRING" id="5364.A0A5C3NLP0"/>
<dbReference type="PANTHER" id="PTHR45783">
    <property type="entry name" value="KINESIN LIGHT CHAIN"/>
    <property type="match status" value="1"/>
</dbReference>
<dbReference type="OrthoDB" id="5231159at2759"/>
<dbReference type="AlphaFoldDB" id="A0A5C3NLP0"/>
<keyword evidence="8" id="KW-0505">Motor protein</keyword>
<dbReference type="InterPro" id="IPR002151">
    <property type="entry name" value="Kinesin_light"/>
</dbReference>
<dbReference type="GO" id="GO:0007018">
    <property type="term" value="P:microtubule-based movement"/>
    <property type="evidence" value="ECO:0007669"/>
    <property type="project" value="TreeGrafter"/>
</dbReference>
<evidence type="ECO:0000256" key="8">
    <source>
        <dbReference type="ARBA" id="ARBA00023175"/>
    </source>
</evidence>
<sequence length="160" mass="17963">MSFHVDLSVNPYEDSMSAIPEAISLNQQALQLERSGDFQGAERLHIRALEIKERAAPRHVTTAITLNALGELYLKLDRLAEAETYLNRAIDIRGAVGSKFDFAVSRENLAQVYEKRGHLQRAKEIRLESAPNVCCSNYKCPGQLFSLDRLQQCSRCKVGV</sequence>
<dbReference type="Proteomes" id="UP000305948">
    <property type="component" value="Unassembled WGS sequence"/>
</dbReference>
<comment type="similarity">
    <text evidence="2">Belongs to the kinesin light chain family.</text>
</comment>
<keyword evidence="3" id="KW-0963">Cytoplasm</keyword>
<dbReference type="Gene3D" id="1.25.40.10">
    <property type="entry name" value="Tetratricopeptide repeat domain"/>
    <property type="match status" value="1"/>
</dbReference>
<evidence type="ECO:0000256" key="7">
    <source>
        <dbReference type="ARBA" id="ARBA00023054"/>
    </source>
</evidence>
<dbReference type="EMBL" id="ML213503">
    <property type="protein sequence ID" value="TFK57068.1"/>
    <property type="molecule type" value="Genomic_DNA"/>
</dbReference>
<dbReference type="GO" id="GO:0005874">
    <property type="term" value="C:microtubule"/>
    <property type="evidence" value="ECO:0007669"/>
    <property type="project" value="UniProtKB-KW"/>
</dbReference>
<dbReference type="GO" id="GO:0005737">
    <property type="term" value="C:cytoplasm"/>
    <property type="evidence" value="ECO:0007669"/>
    <property type="project" value="TreeGrafter"/>
</dbReference>
<dbReference type="SUPFAM" id="SSF48452">
    <property type="entry name" value="TPR-like"/>
    <property type="match status" value="1"/>
</dbReference>
<comment type="subcellular location">
    <subcellularLocation>
        <location evidence="1">Cytoplasm</location>
        <location evidence="1">Cytoskeleton</location>
    </subcellularLocation>
</comment>
<dbReference type="InterPro" id="IPR019734">
    <property type="entry name" value="TPR_rpt"/>
</dbReference>
<evidence type="ECO:0000313" key="11">
    <source>
        <dbReference type="Proteomes" id="UP000305948"/>
    </source>
</evidence>
<evidence type="ECO:0000256" key="6">
    <source>
        <dbReference type="ARBA" id="ARBA00022803"/>
    </source>
</evidence>
<keyword evidence="5" id="KW-0677">Repeat</keyword>
<dbReference type="GO" id="GO:0005871">
    <property type="term" value="C:kinesin complex"/>
    <property type="evidence" value="ECO:0007669"/>
    <property type="project" value="InterPro"/>
</dbReference>
<reference evidence="10 11" key="1">
    <citation type="journal article" date="2019" name="Nat. Ecol. Evol.">
        <title>Megaphylogeny resolves global patterns of mushroom evolution.</title>
        <authorList>
            <person name="Varga T."/>
            <person name="Krizsan K."/>
            <person name="Foldi C."/>
            <person name="Dima B."/>
            <person name="Sanchez-Garcia M."/>
            <person name="Sanchez-Ramirez S."/>
            <person name="Szollosi G.J."/>
            <person name="Szarkandi J.G."/>
            <person name="Papp V."/>
            <person name="Albert L."/>
            <person name="Andreopoulos W."/>
            <person name="Angelini C."/>
            <person name="Antonin V."/>
            <person name="Barry K.W."/>
            <person name="Bougher N.L."/>
            <person name="Buchanan P."/>
            <person name="Buyck B."/>
            <person name="Bense V."/>
            <person name="Catcheside P."/>
            <person name="Chovatia M."/>
            <person name="Cooper J."/>
            <person name="Damon W."/>
            <person name="Desjardin D."/>
            <person name="Finy P."/>
            <person name="Geml J."/>
            <person name="Haridas S."/>
            <person name="Hughes K."/>
            <person name="Justo A."/>
            <person name="Karasinski D."/>
            <person name="Kautmanova I."/>
            <person name="Kiss B."/>
            <person name="Kocsube S."/>
            <person name="Kotiranta H."/>
            <person name="LaButti K.M."/>
            <person name="Lechner B.E."/>
            <person name="Liimatainen K."/>
            <person name="Lipzen A."/>
            <person name="Lukacs Z."/>
            <person name="Mihaltcheva S."/>
            <person name="Morgado L.N."/>
            <person name="Niskanen T."/>
            <person name="Noordeloos M.E."/>
            <person name="Ohm R.A."/>
            <person name="Ortiz-Santana B."/>
            <person name="Ovrebo C."/>
            <person name="Racz N."/>
            <person name="Riley R."/>
            <person name="Savchenko A."/>
            <person name="Shiryaev A."/>
            <person name="Soop K."/>
            <person name="Spirin V."/>
            <person name="Szebenyi C."/>
            <person name="Tomsovsky M."/>
            <person name="Tulloss R.E."/>
            <person name="Uehling J."/>
            <person name="Grigoriev I.V."/>
            <person name="Vagvolgyi C."/>
            <person name="Papp T."/>
            <person name="Martin F.M."/>
            <person name="Miettinen O."/>
            <person name="Hibbett D.S."/>
            <person name="Nagy L.G."/>
        </authorList>
    </citation>
    <scope>NUCLEOTIDE SEQUENCE [LARGE SCALE GENOMIC DNA]</scope>
    <source>
        <strain evidence="10 11">OMC1185</strain>
    </source>
</reference>
<dbReference type="SMART" id="SM00028">
    <property type="entry name" value="TPR"/>
    <property type="match status" value="2"/>
</dbReference>
<dbReference type="InterPro" id="IPR011990">
    <property type="entry name" value="TPR-like_helical_dom_sf"/>
</dbReference>
<dbReference type="PANTHER" id="PTHR45783:SF3">
    <property type="entry name" value="KINESIN LIGHT CHAIN"/>
    <property type="match status" value="1"/>
</dbReference>
<dbReference type="GO" id="GO:0019894">
    <property type="term" value="F:kinesin binding"/>
    <property type="evidence" value="ECO:0007669"/>
    <property type="project" value="TreeGrafter"/>
</dbReference>
<organism evidence="10 11">
    <name type="scientific">Heliocybe sulcata</name>
    <dbReference type="NCBI Taxonomy" id="5364"/>
    <lineage>
        <taxon>Eukaryota</taxon>
        <taxon>Fungi</taxon>
        <taxon>Dikarya</taxon>
        <taxon>Basidiomycota</taxon>
        <taxon>Agaricomycotina</taxon>
        <taxon>Agaricomycetes</taxon>
        <taxon>Gloeophyllales</taxon>
        <taxon>Gloeophyllaceae</taxon>
        <taxon>Heliocybe</taxon>
    </lineage>
</organism>
<dbReference type="Pfam" id="PF13424">
    <property type="entry name" value="TPR_12"/>
    <property type="match status" value="1"/>
</dbReference>
<name>A0A5C3NLP0_9AGAM</name>
<proteinExistence type="inferred from homology"/>
<keyword evidence="9" id="KW-0206">Cytoskeleton</keyword>
<evidence type="ECO:0000313" key="10">
    <source>
        <dbReference type="EMBL" id="TFK57068.1"/>
    </source>
</evidence>
<keyword evidence="6" id="KW-0802">TPR repeat</keyword>
<accession>A0A5C3NLP0</accession>
<evidence type="ECO:0000256" key="3">
    <source>
        <dbReference type="ARBA" id="ARBA00022490"/>
    </source>
</evidence>
<evidence type="ECO:0000256" key="2">
    <source>
        <dbReference type="ARBA" id="ARBA00009622"/>
    </source>
</evidence>
<keyword evidence="7" id="KW-0175">Coiled coil</keyword>
<evidence type="ECO:0000256" key="4">
    <source>
        <dbReference type="ARBA" id="ARBA00022701"/>
    </source>
</evidence>
<evidence type="ECO:0000256" key="5">
    <source>
        <dbReference type="ARBA" id="ARBA00022737"/>
    </source>
</evidence>
<evidence type="ECO:0000256" key="1">
    <source>
        <dbReference type="ARBA" id="ARBA00004245"/>
    </source>
</evidence>